<protein>
    <submittedName>
        <fullName evidence="2">Uncharacterized protein</fullName>
    </submittedName>
</protein>
<dbReference type="GeneID" id="20813095"/>
<dbReference type="RefSeq" id="XP_009836240.1">
    <property type="nucleotide sequence ID" value="XM_009837938.1"/>
</dbReference>
<dbReference type="VEuPathDB" id="FungiDB:H257_11099"/>
<feature type="region of interest" description="Disordered" evidence="1">
    <location>
        <begin position="1"/>
        <end position="60"/>
    </location>
</feature>
<dbReference type="OrthoDB" id="10583148at2759"/>
<reference evidence="2" key="1">
    <citation type="submission" date="2013-12" db="EMBL/GenBank/DDBJ databases">
        <title>The Genome Sequence of Aphanomyces astaci APO3.</title>
        <authorList>
            <consortium name="The Broad Institute Genomics Platform"/>
            <person name="Russ C."/>
            <person name="Tyler B."/>
            <person name="van West P."/>
            <person name="Dieguez-Uribeondo J."/>
            <person name="Young S.K."/>
            <person name="Zeng Q."/>
            <person name="Gargeya S."/>
            <person name="Fitzgerald M."/>
            <person name="Abouelleil A."/>
            <person name="Alvarado L."/>
            <person name="Chapman S.B."/>
            <person name="Gainer-Dewar J."/>
            <person name="Goldberg J."/>
            <person name="Griggs A."/>
            <person name="Gujja S."/>
            <person name="Hansen M."/>
            <person name="Howarth C."/>
            <person name="Imamovic A."/>
            <person name="Ireland A."/>
            <person name="Larimer J."/>
            <person name="McCowan C."/>
            <person name="Murphy C."/>
            <person name="Pearson M."/>
            <person name="Poon T.W."/>
            <person name="Priest M."/>
            <person name="Roberts A."/>
            <person name="Saif S."/>
            <person name="Shea T."/>
            <person name="Sykes S."/>
            <person name="Wortman J."/>
            <person name="Nusbaum C."/>
            <person name="Birren B."/>
        </authorList>
    </citation>
    <scope>NUCLEOTIDE SEQUENCE [LARGE SCALE GENOMIC DNA]</scope>
    <source>
        <strain evidence="2">APO3</strain>
    </source>
</reference>
<evidence type="ECO:0000256" key="1">
    <source>
        <dbReference type="SAM" id="MobiDB-lite"/>
    </source>
</evidence>
<organism evidence="2">
    <name type="scientific">Aphanomyces astaci</name>
    <name type="common">Crayfish plague agent</name>
    <dbReference type="NCBI Taxonomy" id="112090"/>
    <lineage>
        <taxon>Eukaryota</taxon>
        <taxon>Sar</taxon>
        <taxon>Stramenopiles</taxon>
        <taxon>Oomycota</taxon>
        <taxon>Saprolegniomycetes</taxon>
        <taxon>Saprolegniales</taxon>
        <taxon>Verrucalvaceae</taxon>
        <taxon>Aphanomyces</taxon>
    </lineage>
</organism>
<gene>
    <name evidence="2" type="ORF">H257_11099</name>
</gene>
<proteinExistence type="predicted"/>
<dbReference type="EMBL" id="KI913145">
    <property type="protein sequence ID" value="ETV74134.1"/>
    <property type="molecule type" value="Genomic_DNA"/>
</dbReference>
<dbReference type="AlphaFoldDB" id="W4G537"/>
<feature type="compositionally biased region" description="Polar residues" evidence="1">
    <location>
        <begin position="1"/>
        <end position="13"/>
    </location>
</feature>
<name>W4G537_APHAT</name>
<sequence>MRESTNESVSNARGSARLEEVAQRRKAVAARTTETQLDERPPLHPVRSSASPYNADMPFMEAPANTTRTEDGERGTLTNHVLRGHAVTGGRQLAPGLRKGLEYGESYAPVMKEDSLHLVTTWGGLKCCQRDATNAYIYTRADREICIVPPDGFEGDHGES</sequence>
<accession>W4G537</accession>
<evidence type="ECO:0000313" key="2">
    <source>
        <dbReference type="EMBL" id="ETV74134.1"/>
    </source>
</evidence>